<feature type="transmembrane region" description="Helical" evidence="1">
    <location>
        <begin position="63"/>
        <end position="96"/>
    </location>
</feature>
<name>A0ABP8ARJ6_9MICO</name>
<dbReference type="EMBL" id="BAABBX010000013">
    <property type="protein sequence ID" value="GAA4188791.1"/>
    <property type="molecule type" value="Genomic_DNA"/>
</dbReference>
<evidence type="ECO:0008006" key="4">
    <source>
        <dbReference type="Google" id="ProtNLM"/>
    </source>
</evidence>
<evidence type="ECO:0000313" key="3">
    <source>
        <dbReference type="Proteomes" id="UP001500213"/>
    </source>
</evidence>
<feature type="transmembrane region" description="Helical" evidence="1">
    <location>
        <begin position="117"/>
        <end position="137"/>
    </location>
</feature>
<keyword evidence="1" id="KW-1133">Transmembrane helix</keyword>
<feature type="transmembrane region" description="Helical" evidence="1">
    <location>
        <begin position="228"/>
        <end position="248"/>
    </location>
</feature>
<gene>
    <name evidence="2" type="ORF">GCM10022288_15590</name>
</gene>
<comment type="caution">
    <text evidence="2">The sequence shown here is derived from an EMBL/GenBank/DDBJ whole genome shotgun (WGS) entry which is preliminary data.</text>
</comment>
<feature type="transmembrane region" description="Helical" evidence="1">
    <location>
        <begin position="143"/>
        <end position="165"/>
    </location>
</feature>
<dbReference type="Proteomes" id="UP001500213">
    <property type="component" value="Unassembled WGS sequence"/>
</dbReference>
<protein>
    <recommendedName>
        <fullName evidence="4">Transmembrane protein</fullName>
    </recommendedName>
</protein>
<organism evidence="2 3">
    <name type="scientific">Gryllotalpicola kribbensis</name>
    <dbReference type="NCBI Taxonomy" id="993084"/>
    <lineage>
        <taxon>Bacteria</taxon>
        <taxon>Bacillati</taxon>
        <taxon>Actinomycetota</taxon>
        <taxon>Actinomycetes</taxon>
        <taxon>Micrococcales</taxon>
        <taxon>Microbacteriaceae</taxon>
        <taxon>Gryllotalpicola</taxon>
    </lineage>
</organism>
<evidence type="ECO:0000313" key="2">
    <source>
        <dbReference type="EMBL" id="GAA4188791.1"/>
    </source>
</evidence>
<evidence type="ECO:0000256" key="1">
    <source>
        <dbReference type="SAM" id="Phobius"/>
    </source>
</evidence>
<feature type="transmembrane region" description="Helical" evidence="1">
    <location>
        <begin position="21"/>
        <end position="43"/>
    </location>
</feature>
<proteinExistence type="predicted"/>
<keyword evidence="1" id="KW-0472">Membrane</keyword>
<keyword evidence="3" id="KW-1185">Reference proteome</keyword>
<accession>A0ABP8ARJ6</accession>
<reference evidence="3" key="1">
    <citation type="journal article" date="2019" name="Int. J. Syst. Evol. Microbiol.">
        <title>The Global Catalogue of Microorganisms (GCM) 10K type strain sequencing project: providing services to taxonomists for standard genome sequencing and annotation.</title>
        <authorList>
            <consortium name="The Broad Institute Genomics Platform"/>
            <consortium name="The Broad Institute Genome Sequencing Center for Infectious Disease"/>
            <person name="Wu L."/>
            <person name="Ma J."/>
        </authorList>
    </citation>
    <scope>NUCLEOTIDE SEQUENCE [LARGE SCALE GENOMIC DNA]</scope>
    <source>
        <strain evidence="3">JCM 17593</strain>
    </source>
</reference>
<sequence length="321" mass="35800">MLFRSHNGVHAAVSLWLIRTALLFLVLVSVVEVVVLSTPYLVARHFLPGGSRLPISEWMGEAWGFSVVGIALILLVVLMVPALPTIALLMPDAVIFHPDASQRQRLGAVAWSRWLRWLWLWGFLAVVFLVVVSRPAWLGGWALVAAASAVPIFAAVALVGSWVAYFRTVRWGWLDGQPMFLGFDAAAPPDALFAPKDFPPSDAALPERERRWYAYITRVRSSRNRTTGSLITVVAGTFFSLAVGWVVATWPNPAPWSGLLLLLPLVLHAFGQRLTRRADNYDELADVYRSPPVAVPEAQAKREEVPPRRRLRSLWRTARRS</sequence>
<keyword evidence="1" id="KW-0812">Transmembrane</keyword>
<feature type="transmembrane region" description="Helical" evidence="1">
    <location>
        <begin position="254"/>
        <end position="271"/>
    </location>
</feature>